<feature type="transmembrane region" description="Helical" evidence="5">
    <location>
        <begin position="254"/>
        <end position="277"/>
    </location>
</feature>
<dbReference type="InterPro" id="IPR013057">
    <property type="entry name" value="AA_transpt_TM"/>
</dbReference>
<feature type="transmembrane region" description="Helical" evidence="5">
    <location>
        <begin position="139"/>
        <end position="158"/>
    </location>
</feature>
<dbReference type="Pfam" id="PF01490">
    <property type="entry name" value="Aa_trans"/>
    <property type="match status" value="1"/>
</dbReference>
<feature type="transmembrane region" description="Helical" evidence="5">
    <location>
        <begin position="59"/>
        <end position="82"/>
    </location>
</feature>
<protein>
    <recommendedName>
        <fullName evidence="6">Amino acid transporter transmembrane domain-containing protein</fullName>
    </recommendedName>
</protein>
<feature type="transmembrane region" description="Helical" evidence="5">
    <location>
        <begin position="164"/>
        <end position="184"/>
    </location>
</feature>
<feature type="transmembrane region" description="Helical" evidence="5">
    <location>
        <begin position="394"/>
        <end position="416"/>
    </location>
</feature>
<keyword evidence="3 5" id="KW-1133">Transmembrane helix</keyword>
<dbReference type="GO" id="GO:0016020">
    <property type="term" value="C:membrane"/>
    <property type="evidence" value="ECO:0007669"/>
    <property type="project" value="UniProtKB-SubCell"/>
</dbReference>
<organism evidence="7 8">
    <name type="scientific">Effrenium voratum</name>
    <dbReference type="NCBI Taxonomy" id="2562239"/>
    <lineage>
        <taxon>Eukaryota</taxon>
        <taxon>Sar</taxon>
        <taxon>Alveolata</taxon>
        <taxon>Dinophyceae</taxon>
        <taxon>Suessiales</taxon>
        <taxon>Symbiodiniaceae</taxon>
        <taxon>Effrenium</taxon>
    </lineage>
</organism>
<feature type="transmembrane region" description="Helical" evidence="5">
    <location>
        <begin position="297"/>
        <end position="316"/>
    </location>
</feature>
<reference evidence="7" key="1">
    <citation type="submission" date="2023-08" db="EMBL/GenBank/DDBJ databases">
        <authorList>
            <person name="Chen Y."/>
            <person name="Shah S."/>
            <person name="Dougan E. K."/>
            <person name="Thang M."/>
            <person name="Chan C."/>
        </authorList>
    </citation>
    <scope>NUCLEOTIDE SEQUENCE</scope>
</reference>
<evidence type="ECO:0000313" key="8">
    <source>
        <dbReference type="Proteomes" id="UP001178507"/>
    </source>
</evidence>
<keyword evidence="8" id="KW-1185">Reference proteome</keyword>
<feature type="transmembrane region" description="Helical" evidence="5">
    <location>
        <begin position="363"/>
        <end position="387"/>
    </location>
</feature>
<accession>A0AA36IBH0</accession>
<feature type="domain" description="Amino acid transporter transmembrane" evidence="6">
    <location>
        <begin position="21"/>
        <end position="416"/>
    </location>
</feature>
<keyword evidence="2 5" id="KW-0812">Transmembrane</keyword>
<evidence type="ECO:0000256" key="2">
    <source>
        <dbReference type="ARBA" id="ARBA00022692"/>
    </source>
</evidence>
<dbReference type="PANTHER" id="PTHR22950">
    <property type="entry name" value="AMINO ACID TRANSPORTER"/>
    <property type="match status" value="1"/>
</dbReference>
<dbReference type="GO" id="GO:0015179">
    <property type="term" value="F:L-amino acid transmembrane transporter activity"/>
    <property type="evidence" value="ECO:0007669"/>
    <property type="project" value="TreeGrafter"/>
</dbReference>
<evidence type="ECO:0000256" key="3">
    <source>
        <dbReference type="ARBA" id="ARBA00022989"/>
    </source>
</evidence>
<evidence type="ECO:0000256" key="4">
    <source>
        <dbReference type="ARBA" id="ARBA00023136"/>
    </source>
</evidence>
<feature type="transmembrane region" description="Helical" evidence="5">
    <location>
        <begin position="34"/>
        <end position="52"/>
    </location>
</feature>
<evidence type="ECO:0000256" key="1">
    <source>
        <dbReference type="ARBA" id="ARBA00004141"/>
    </source>
</evidence>
<sequence>MDVSTECLATEQCPARAEKKLSETAAVTTLTQNVLGSGVLALPYAISSAGVVGGLGMLLFVYLLSVFTMAILVALSNTLGTFSYHGAASRTAGPRTAMWAEIWVLCCNLGLCISYVILLGDFAFALAEQFGFHHASKSGCMATLVVCICWPLSCAPSLGFLRWMSLVGLASILFAAVAAGLRFFDGSYFDAAGPPKLSAFESASFGNCFPILVGAFGAHTNIPLLYKELAPGAATPNWGRTQEGQADFWKMMRVICYSLSISSVIYGWVGIVVYATFGPKTKSDFSENFRADDQLLVVLRLTMTCAICSSFALMMMSARAAAFNLFLLPLGCAVKPVSRVMVATSLSAICLGVATVAKEIGTVLAYNGSVFATPVCFVAPPLMYLCLPRQSRQACWSILCILSAFAGTAFGLYGVVLTLGSHT</sequence>
<dbReference type="AlphaFoldDB" id="A0AA36IBH0"/>
<comment type="subcellular location">
    <subcellularLocation>
        <location evidence="1">Membrane</location>
        <topology evidence="1">Multi-pass membrane protein</topology>
    </subcellularLocation>
</comment>
<name>A0AA36IBH0_9DINO</name>
<keyword evidence="4 5" id="KW-0472">Membrane</keyword>
<dbReference type="Proteomes" id="UP001178507">
    <property type="component" value="Unassembled WGS sequence"/>
</dbReference>
<evidence type="ECO:0000256" key="5">
    <source>
        <dbReference type="SAM" id="Phobius"/>
    </source>
</evidence>
<gene>
    <name evidence="7" type="ORF">EVOR1521_LOCUS11462</name>
</gene>
<proteinExistence type="predicted"/>
<dbReference type="EMBL" id="CAUJNA010001136">
    <property type="protein sequence ID" value="CAJ1384642.1"/>
    <property type="molecule type" value="Genomic_DNA"/>
</dbReference>
<feature type="transmembrane region" description="Helical" evidence="5">
    <location>
        <begin position="102"/>
        <end position="127"/>
    </location>
</feature>
<evidence type="ECO:0000259" key="6">
    <source>
        <dbReference type="Pfam" id="PF01490"/>
    </source>
</evidence>
<evidence type="ECO:0000313" key="7">
    <source>
        <dbReference type="EMBL" id="CAJ1384642.1"/>
    </source>
</evidence>
<comment type="caution">
    <text evidence="7">The sequence shown here is derived from an EMBL/GenBank/DDBJ whole genome shotgun (WGS) entry which is preliminary data.</text>
</comment>